<dbReference type="Pfam" id="PF02698">
    <property type="entry name" value="DUF218"/>
    <property type="match status" value="1"/>
</dbReference>
<feature type="domain" description="DUF218" evidence="1">
    <location>
        <begin position="58"/>
        <end position="203"/>
    </location>
</feature>
<evidence type="ECO:0000313" key="3">
    <source>
        <dbReference type="Proteomes" id="UP001333102"/>
    </source>
</evidence>
<dbReference type="RefSeq" id="WP_324668691.1">
    <property type="nucleotide sequence ID" value="NZ_CP141614.1"/>
</dbReference>
<dbReference type="Gene3D" id="3.40.50.620">
    <property type="entry name" value="HUPs"/>
    <property type="match status" value="1"/>
</dbReference>
<dbReference type="PANTHER" id="PTHR30336">
    <property type="entry name" value="INNER MEMBRANE PROTEIN, PROBABLE PERMEASE"/>
    <property type="match status" value="1"/>
</dbReference>
<gene>
    <name evidence="2" type="ORF">VLY81_13285</name>
</gene>
<accession>A0ABZ1BPD3</accession>
<dbReference type="InterPro" id="IPR003848">
    <property type="entry name" value="DUF218"/>
</dbReference>
<keyword evidence="3" id="KW-1185">Reference proteome</keyword>
<dbReference type="InterPro" id="IPR014729">
    <property type="entry name" value="Rossmann-like_a/b/a_fold"/>
</dbReference>
<dbReference type="EMBL" id="CP141614">
    <property type="protein sequence ID" value="WRP14375.1"/>
    <property type="molecule type" value="Genomic_DNA"/>
</dbReference>
<name>A0ABZ1BPD3_9FIRM</name>
<protein>
    <submittedName>
        <fullName evidence="2">YdcF family protein</fullName>
    </submittedName>
</protein>
<proteinExistence type="predicted"/>
<evidence type="ECO:0000313" key="2">
    <source>
        <dbReference type="EMBL" id="WRP14375.1"/>
    </source>
</evidence>
<dbReference type="Proteomes" id="UP001333102">
    <property type="component" value="Chromosome"/>
</dbReference>
<dbReference type="InterPro" id="IPR051599">
    <property type="entry name" value="Cell_Envelope_Assoc"/>
</dbReference>
<sequence>MTLPGVAVRGRPRRRPRRLLLAASGLAAVALVLLAVHPVLLAALGRWLVVADSPVPADAIVVLGGDWQGRIQQGIRLYREGWAPLLLVTGGMAIAPGRVQADYLAEVARRAGVPSQAILTQRESRSTWEDAALTVGLARERGWRRVLLVTSDWHSRRAAMVFRRVWGPAGVEVRSVPSAEWRFDLERWWQDPDGGETVIIEWIRLVWYWLRARP</sequence>
<dbReference type="PANTHER" id="PTHR30336:SF4">
    <property type="entry name" value="ENVELOPE BIOGENESIS FACTOR ELYC"/>
    <property type="match status" value="1"/>
</dbReference>
<organism evidence="2 3">
    <name type="scientific">Geochorda subterranea</name>
    <dbReference type="NCBI Taxonomy" id="3109564"/>
    <lineage>
        <taxon>Bacteria</taxon>
        <taxon>Bacillati</taxon>
        <taxon>Bacillota</taxon>
        <taxon>Limnochordia</taxon>
        <taxon>Limnochordales</taxon>
        <taxon>Geochordaceae</taxon>
        <taxon>Geochorda</taxon>
    </lineage>
</organism>
<dbReference type="CDD" id="cd06259">
    <property type="entry name" value="YdcF-like"/>
    <property type="match status" value="1"/>
</dbReference>
<reference evidence="3" key="1">
    <citation type="submission" date="2023-12" db="EMBL/GenBank/DDBJ databases">
        <title>Novel isolates from deep terrestrial aquifers shed light on the physiology and ecology of the class Limnochordia.</title>
        <authorList>
            <person name="Karnachuk O.V."/>
            <person name="Lukina A.P."/>
            <person name="Avakyan M.R."/>
            <person name="Kadnikov V."/>
            <person name="Begmatov S."/>
            <person name="Beletsky A.V."/>
            <person name="Mardanov A.V."/>
            <person name="Ravin N.V."/>
        </authorList>
    </citation>
    <scope>NUCLEOTIDE SEQUENCE [LARGE SCALE GENOMIC DNA]</scope>
    <source>
        <strain evidence="3">LN</strain>
    </source>
</reference>
<evidence type="ECO:0000259" key="1">
    <source>
        <dbReference type="Pfam" id="PF02698"/>
    </source>
</evidence>